<evidence type="ECO:0000313" key="3">
    <source>
        <dbReference type="Proteomes" id="UP000478208"/>
    </source>
</evidence>
<name>A0A6L6UDQ7_9FLAO</name>
<evidence type="ECO:0000313" key="2">
    <source>
        <dbReference type="EMBL" id="MUU78977.1"/>
    </source>
</evidence>
<dbReference type="EMBL" id="WOWS01000004">
    <property type="protein sequence ID" value="MUU78977.1"/>
    <property type="molecule type" value="Genomic_DNA"/>
</dbReference>
<comment type="caution">
    <text evidence="2">The sequence shown here is derived from an EMBL/GenBank/DDBJ whole genome shotgun (WGS) entry which is preliminary data.</text>
</comment>
<gene>
    <name evidence="2" type="ORF">GN138_11020</name>
</gene>
<dbReference type="AlphaFoldDB" id="A0A6L6UDQ7"/>
<proteinExistence type="predicted"/>
<keyword evidence="1" id="KW-0732">Signal</keyword>
<feature type="signal peptide" evidence="1">
    <location>
        <begin position="1"/>
        <end position="22"/>
    </location>
</feature>
<feature type="chain" id="PRO_5026907873" description="Secretion system C-terminal sorting domain-containing protein" evidence="1">
    <location>
        <begin position="23"/>
        <end position="185"/>
    </location>
</feature>
<dbReference type="RefSeq" id="WP_157364058.1">
    <property type="nucleotide sequence ID" value="NZ_WOWS01000004.1"/>
</dbReference>
<keyword evidence="3" id="KW-1185">Reference proteome</keyword>
<evidence type="ECO:0000256" key="1">
    <source>
        <dbReference type="SAM" id="SignalP"/>
    </source>
</evidence>
<sequence>MKKVFKIILVLAVVLGSSTSYANEVLKVESAFKYVNKGNHISVSDAFGEVIYSGEINNSGNLISLYDFSQLKNGKYDVEVTSGYKIEVSTIEVNDSIVSILETNKKTIHKPVVRQENASILITKLALEGETMEIELYFEGELIHTESLAGDTVLSRVYKLDESQKGSYSTIIKSNDRIFITNFNL</sequence>
<protein>
    <recommendedName>
        <fullName evidence="4">Secretion system C-terminal sorting domain-containing protein</fullName>
    </recommendedName>
</protein>
<organism evidence="2 3">
    <name type="scientific">Winogradskyella endarachnes</name>
    <dbReference type="NCBI Taxonomy" id="2681965"/>
    <lineage>
        <taxon>Bacteria</taxon>
        <taxon>Pseudomonadati</taxon>
        <taxon>Bacteroidota</taxon>
        <taxon>Flavobacteriia</taxon>
        <taxon>Flavobacteriales</taxon>
        <taxon>Flavobacteriaceae</taxon>
        <taxon>Winogradskyella</taxon>
    </lineage>
</organism>
<accession>A0A6L6UDQ7</accession>
<dbReference type="Proteomes" id="UP000478208">
    <property type="component" value="Unassembled WGS sequence"/>
</dbReference>
<reference evidence="2 3" key="1">
    <citation type="submission" date="2019-12" db="EMBL/GenBank/DDBJ databases">
        <authorList>
            <person name="Li J."/>
        </authorList>
    </citation>
    <scope>NUCLEOTIDE SEQUENCE [LARGE SCALE GENOMIC DNA]</scope>
    <source>
        <strain evidence="2 3">HL2-2</strain>
    </source>
</reference>
<evidence type="ECO:0008006" key="4">
    <source>
        <dbReference type="Google" id="ProtNLM"/>
    </source>
</evidence>